<feature type="transmembrane region" description="Helical" evidence="2">
    <location>
        <begin position="111"/>
        <end position="130"/>
    </location>
</feature>
<comment type="caution">
    <text evidence="4">The sequence shown here is derived from an EMBL/GenBank/DDBJ whole genome shotgun (WGS) entry which is preliminary data.</text>
</comment>
<reference evidence="4 5" key="1">
    <citation type="submission" date="2023-07" db="EMBL/GenBank/DDBJ databases">
        <title>Sorghum-associated microbial communities from plants grown in Nebraska, USA.</title>
        <authorList>
            <person name="Schachtman D."/>
        </authorList>
    </citation>
    <scope>NUCLEOTIDE SEQUENCE [LARGE SCALE GENOMIC DNA]</scope>
    <source>
        <strain evidence="4 5">BE332</strain>
    </source>
</reference>
<gene>
    <name evidence="4" type="ORF">J2X26_003918</name>
</gene>
<evidence type="ECO:0000313" key="4">
    <source>
        <dbReference type="EMBL" id="MDQ0375580.1"/>
    </source>
</evidence>
<accession>A0ABU0EKN3</accession>
<dbReference type="Pfam" id="PF10708">
    <property type="entry name" value="DUF2510"/>
    <property type="match status" value="1"/>
</dbReference>
<name>A0ABU0EKN3_9CELL</name>
<evidence type="ECO:0000313" key="5">
    <source>
        <dbReference type="Proteomes" id="UP001239626"/>
    </source>
</evidence>
<feature type="region of interest" description="Disordered" evidence="1">
    <location>
        <begin position="57"/>
        <end position="81"/>
    </location>
</feature>
<dbReference type="EMBL" id="JAUSVB010000006">
    <property type="protein sequence ID" value="MDQ0375580.1"/>
    <property type="molecule type" value="Genomic_DNA"/>
</dbReference>
<keyword evidence="2" id="KW-1133">Transmembrane helix</keyword>
<evidence type="ECO:0000256" key="2">
    <source>
        <dbReference type="SAM" id="Phobius"/>
    </source>
</evidence>
<feature type="domain" description="DUF2510" evidence="3">
    <location>
        <begin position="3"/>
        <end position="22"/>
    </location>
</feature>
<evidence type="ECO:0000259" key="3">
    <source>
        <dbReference type="Pfam" id="PF10708"/>
    </source>
</evidence>
<feature type="compositionally biased region" description="Gly residues" evidence="1">
    <location>
        <begin position="58"/>
        <end position="78"/>
    </location>
</feature>
<keyword evidence="2" id="KW-0812">Transmembrane</keyword>
<organism evidence="4 5">
    <name type="scientific">Cellulomonas humilata</name>
    <dbReference type="NCBI Taxonomy" id="144055"/>
    <lineage>
        <taxon>Bacteria</taxon>
        <taxon>Bacillati</taxon>
        <taxon>Actinomycetota</taxon>
        <taxon>Actinomycetes</taxon>
        <taxon>Micrococcales</taxon>
        <taxon>Cellulomonadaceae</taxon>
        <taxon>Cellulomonas</taxon>
    </lineage>
</organism>
<dbReference type="InterPro" id="IPR018929">
    <property type="entry name" value="DUF2510"/>
</dbReference>
<keyword evidence="5" id="KW-1185">Reference proteome</keyword>
<sequence>MDRWWDGQQWTAHVRPTVSDAPAPAPQHVPEPAGGMPSEYAAAFEATAALQQRTLPYGQGGVQPYGSGGTHPYGGGAPTFGSPTQIQGAAEVFGGIVGGRRSVGAGNGVKMIFIGLVFALSGLFVVPQIMSARAGAGETSTSGTVVELHESTGSKGSRLCSPEAAFTAGGATYRARAGYSSSSCPSIGSSITVIYPTANPSGARVPASAGMMLLLGIFPVVGVALLVLGIRGLVVGSSSITSGLRRLRS</sequence>
<evidence type="ECO:0000256" key="1">
    <source>
        <dbReference type="SAM" id="MobiDB-lite"/>
    </source>
</evidence>
<proteinExistence type="predicted"/>
<feature type="region of interest" description="Disordered" evidence="1">
    <location>
        <begin position="14"/>
        <end position="37"/>
    </location>
</feature>
<feature type="transmembrane region" description="Helical" evidence="2">
    <location>
        <begin position="209"/>
        <end position="230"/>
    </location>
</feature>
<protein>
    <recommendedName>
        <fullName evidence="3">DUF2510 domain-containing protein</fullName>
    </recommendedName>
</protein>
<keyword evidence="2" id="KW-0472">Membrane</keyword>
<dbReference type="Proteomes" id="UP001239626">
    <property type="component" value="Unassembled WGS sequence"/>
</dbReference>